<sequence>MDKARKSMFWKGAAECSGGDCQVAWDRACRSQEDGCLGVKDLHTQNMCLLLKFLHKVVTRDNTPWCDGFTGNTNRLREVFGQIQQTSMPGTCLLN</sequence>
<reference evidence="1" key="2">
    <citation type="submission" date="2021-12" db="EMBL/GenBank/DDBJ databases">
        <title>Resequencing data analysis of finger millet.</title>
        <authorList>
            <person name="Hatakeyama M."/>
            <person name="Aluri S."/>
            <person name="Balachadran M.T."/>
            <person name="Sivarajan S.R."/>
            <person name="Poveda L."/>
            <person name="Shimizu-Inatsugi R."/>
            <person name="Schlapbach R."/>
            <person name="Sreeman S.M."/>
            <person name="Shimizu K.K."/>
        </authorList>
    </citation>
    <scope>NUCLEOTIDE SEQUENCE</scope>
</reference>
<gene>
    <name evidence="1" type="primary">gb03191</name>
    <name evidence="2" type="synonym">gb03271</name>
    <name evidence="1" type="ORF">PR202_gb03191</name>
    <name evidence="2" type="ORF">PR202_gb03271</name>
</gene>
<name>A0AAV5E186_ELECO</name>
<evidence type="ECO:0000313" key="1">
    <source>
        <dbReference type="EMBL" id="GJN16227.1"/>
    </source>
</evidence>
<reference evidence="1" key="1">
    <citation type="journal article" date="2018" name="DNA Res.">
        <title>Multiple hybrid de novo genome assembly of finger millet, an orphan allotetraploid crop.</title>
        <authorList>
            <person name="Hatakeyama M."/>
            <person name="Aluri S."/>
            <person name="Balachadran M.T."/>
            <person name="Sivarajan S.R."/>
            <person name="Patrignani A."/>
            <person name="Gruter S."/>
            <person name="Poveda L."/>
            <person name="Shimizu-Inatsugi R."/>
            <person name="Baeten J."/>
            <person name="Francoijs K.J."/>
            <person name="Nataraja K.N."/>
            <person name="Reddy Y.A.N."/>
            <person name="Phadnis S."/>
            <person name="Ravikumar R.L."/>
            <person name="Schlapbach R."/>
            <person name="Sreeman S.M."/>
            <person name="Shimizu K.K."/>
        </authorList>
    </citation>
    <scope>NUCLEOTIDE SEQUENCE</scope>
</reference>
<proteinExistence type="predicted"/>
<dbReference type="EMBL" id="BQKI01000072">
    <property type="protein sequence ID" value="GJN16227.1"/>
    <property type="molecule type" value="Genomic_DNA"/>
</dbReference>
<organism evidence="1 3">
    <name type="scientific">Eleusine coracana subsp. coracana</name>
    <dbReference type="NCBI Taxonomy" id="191504"/>
    <lineage>
        <taxon>Eukaryota</taxon>
        <taxon>Viridiplantae</taxon>
        <taxon>Streptophyta</taxon>
        <taxon>Embryophyta</taxon>
        <taxon>Tracheophyta</taxon>
        <taxon>Spermatophyta</taxon>
        <taxon>Magnoliopsida</taxon>
        <taxon>Liliopsida</taxon>
        <taxon>Poales</taxon>
        <taxon>Poaceae</taxon>
        <taxon>PACMAD clade</taxon>
        <taxon>Chloridoideae</taxon>
        <taxon>Cynodonteae</taxon>
        <taxon>Eleusininae</taxon>
        <taxon>Eleusine</taxon>
    </lineage>
</organism>
<comment type="caution">
    <text evidence="1">The sequence shown here is derived from an EMBL/GenBank/DDBJ whole genome shotgun (WGS) entry which is preliminary data.</text>
</comment>
<dbReference type="AlphaFoldDB" id="A0AAV5E186"/>
<accession>A0AAV5E186</accession>
<evidence type="ECO:0000313" key="3">
    <source>
        <dbReference type="Proteomes" id="UP001054889"/>
    </source>
</evidence>
<dbReference type="EMBL" id="BQKI01000072">
    <property type="protein sequence ID" value="GJN16298.1"/>
    <property type="molecule type" value="Genomic_DNA"/>
</dbReference>
<evidence type="ECO:0000313" key="2">
    <source>
        <dbReference type="EMBL" id="GJN16298.1"/>
    </source>
</evidence>
<protein>
    <submittedName>
        <fullName evidence="1">Uncharacterized protein</fullName>
    </submittedName>
</protein>
<dbReference type="Proteomes" id="UP001054889">
    <property type="component" value="Unassembled WGS sequence"/>
</dbReference>
<keyword evidence="3" id="KW-1185">Reference proteome</keyword>